<dbReference type="CDD" id="cd16364">
    <property type="entry name" value="T3SC_I-like"/>
    <property type="match status" value="1"/>
</dbReference>
<keyword evidence="2" id="KW-1185">Reference proteome</keyword>
<dbReference type="SUPFAM" id="SSF69635">
    <property type="entry name" value="Type III secretory system chaperone-like"/>
    <property type="match status" value="1"/>
</dbReference>
<dbReference type="AlphaFoldDB" id="A0A8E6B9V8"/>
<sequence length="181" mass="20354">MKIVSKFLFLALLCSTILGSSRKVSGQTPYQENGAISEREVKVQLEALGYTVTEHIDTNGAKRFSVPVLWNGRTYPLGVGFSADKSMVWLYLNLIKIEKPENSGGRFQKLLENNYTLGASTFSYNPNTQLLMLHRPIDNRGITAKILDDKIDRILRGVESTRADWDFDWNLPISASARQGK</sequence>
<evidence type="ECO:0000313" key="1">
    <source>
        <dbReference type="EMBL" id="QVL33954.1"/>
    </source>
</evidence>
<gene>
    <name evidence="1" type="ORF">KIH39_08615</name>
</gene>
<dbReference type="EMBL" id="CP074694">
    <property type="protein sequence ID" value="QVL33954.1"/>
    <property type="molecule type" value="Genomic_DNA"/>
</dbReference>
<protein>
    <submittedName>
        <fullName evidence="1">Type III secretion system chaperone</fullName>
    </submittedName>
</protein>
<dbReference type="Gene3D" id="3.30.1460.10">
    <property type="match status" value="1"/>
</dbReference>
<dbReference type="KEGG" id="tsph:KIH39_08615"/>
<evidence type="ECO:0000313" key="2">
    <source>
        <dbReference type="Proteomes" id="UP000676194"/>
    </source>
</evidence>
<accession>A0A8E6B9V8</accession>
<name>A0A8E6B9V8_9BACT</name>
<organism evidence="1 2">
    <name type="scientific">Telmatocola sphagniphila</name>
    <dbReference type="NCBI Taxonomy" id="1123043"/>
    <lineage>
        <taxon>Bacteria</taxon>
        <taxon>Pseudomonadati</taxon>
        <taxon>Planctomycetota</taxon>
        <taxon>Planctomycetia</taxon>
        <taxon>Gemmatales</taxon>
        <taxon>Gemmataceae</taxon>
    </lineage>
</organism>
<dbReference type="RefSeq" id="WP_213498930.1">
    <property type="nucleotide sequence ID" value="NZ_CP074694.1"/>
</dbReference>
<reference evidence="1" key="1">
    <citation type="submission" date="2021-05" db="EMBL/GenBank/DDBJ databases">
        <title>Complete genome sequence of the cellulolytic planctomycete Telmatocola sphagniphila SP2T and characterization of the first cellulase from planctomycetes.</title>
        <authorList>
            <person name="Rakitin A.L."/>
            <person name="Beletsky A.V."/>
            <person name="Naumoff D.G."/>
            <person name="Kulichevskaya I.S."/>
            <person name="Mardanov A.V."/>
            <person name="Ravin N.V."/>
            <person name="Dedysh S.N."/>
        </authorList>
    </citation>
    <scope>NUCLEOTIDE SEQUENCE</scope>
    <source>
        <strain evidence="1">SP2T</strain>
    </source>
</reference>
<dbReference type="Proteomes" id="UP000676194">
    <property type="component" value="Chromosome"/>
</dbReference>
<proteinExistence type="predicted"/>